<feature type="region of interest" description="Disordered" evidence="1">
    <location>
        <begin position="26"/>
        <end position="47"/>
    </location>
</feature>
<feature type="chain" id="PRO_5045317496" description="Blue (type 1) copper domain-containing protein" evidence="2">
    <location>
        <begin position="19"/>
        <end position="239"/>
    </location>
</feature>
<gene>
    <name evidence="3" type="ORF">C8R41DRAFT_892259</name>
</gene>
<comment type="caution">
    <text evidence="3">The sequence shown here is derived from an EMBL/GenBank/DDBJ whole genome shotgun (WGS) entry which is preliminary data.</text>
</comment>
<evidence type="ECO:0000313" key="4">
    <source>
        <dbReference type="Proteomes" id="UP001150217"/>
    </source>
</evidence>
<name>A0ABQ8VZ75_9AGAR</name>
<feature type="compositionally biased region" description="Low complexity" evidence="1">
    <location>
        <begin position="191"/>
        <end position="213"/>
    </location>
</feature>
<organism evidence="3 4">
    <name type="scientific">Lentinula lateritia</name>
    <dbReference type="NCBI Taxonomy" id="40482"/>
    <lineage>
        <taxon>Eukaryota</taxon>
        <taxon>Fungi</taxon>
        <taxon>Dikarya</taxon>
        <taxon>Basidiomycota</taxon>
        <taxon>Agaricomycotina</taxon>
        <taxon>Agaricomycetes</taxon>
        <taxon>Agaricomycetidae</taxon>
        <taxon>Agaricales</taxon>
        <taxon>Marasmiineae</taxon>
        <taxon>Omphalotaceae</taxon>
        <taxon>Lentinula</taxon>
    </lineage>
</organism>
<dbReference type="PANTHER" id="PTHR34883:SF15">
    <property type="entry name" value="EXTRACELLULAR SERINE-RICH PROTEIN"/>
    <property type="match status" value="1"/>
</dbReference>
<keyword evidence="2" id="KW-0732">Signal</keyword>
<feature type="signal peptide" evidence="2">
    <location>
        <begin position="1"/>
        <end position="18"/>
    </location>
</feature>
<dbReference type="CDD" id="cd00920">
    <property type="entry name" value="Cupredoxin"/>
    <property type="match status" value="1"/>
</dbReference>
<feature type="region of interest" description="Disordered" evidence="1">
    <location>
        <begin position="179"/>
        <end position="213"/>
    </location>
</feature>
<dbReference type="SUPFAM" id="SSF49503">
    <property type="entry name" value="Cupredoxins"/>
    <property type="match status" value="1"/>
</dbReference>
<dbReference type="EMBL" id="JANVFT010000001">
    <property type="protein sequence ID" value="KAJ4501646.1"/>
    <property type="molecule type" value="Genomic_DNA"/>
</dbReference>
<evidence type="ECO:0000256" key="1">
    <source>
        <dbReference type="SAM" id="MobiDB-lite"/>
    </source>
</evidence>
<evidence type="ECO:0000313" key="3">
    <source>
        <dbReference type="EMBL" id="KAJ4501646.1"/>
    </source>
</evidence>
<feature type="compositionally biased region" description="Low complexity" evidence="1">
    <location>
        <begin position="27"/>
        <end position="39"/>
    </location>
</feature>
<protein>
    <recommendedName>
        <fullName evidence="5">Blue (type 1) copper domain-containing protein</fullName>
    </recommendedName>
</protein>
<dbReference type="InterPro" id="IPR052953">
    <property type="entry name" value="Ser-rich/MCO-related"/>
</dbReference>
<proteinExistence type="predicted"/>
<evidence type="ECO:0000256" key="2">
    <source>
        <dbReference type="SAM" id="SignalP"/>
    </source>
</evidence>
<keyword evidence="4" id="KW-1185">Reference proteome</keyword>
<dbReference type="Gene3D" id="2.60.40.420">
    <property type="entry name" value="Cupredoxins - blue copper proteins"/>
    <property type="match status" value="1"/>
</dbReference>
<evidence type="ECO:0008006" key="5">
    <source>
        <dbReference type="Google" id="ProtNLM"/>
    </source>
</evidence>
<dbReference type="InterPro" id="IPR008972">
    <property type="entry name" value="Cupredoxin"/>
</dbReference>
<dbReference type="Proteomes" id="UP001150217">
    <property type="component" value="Unassembled WGS sequence"/>
</dbReference>
<accession>A0ABQ8VZ75</accession>
<sequence length="239" mass="23926">MIFTTLVSVLAIPALVSAQIYGPPPSSGTTTSAAPASAPSAPPDTQGQMNINVAFNGNFVFNPANITAPVGTLVTFWFPGGDIPHSVTQSSFQEPCTYLTANSSAGTGAGFDSGLTNAVQFTINVTDDQRIIWFHCKQILHCGLGMVGSINAPVNGSNTFQAFQAAALQIGSNEVTQTSGGPVTGGVHGIATATPAATGTSGSSSSSSSSSDSSSSSAITNAASMATILLAVAVGFFLV</sequence>
<reference evidence="3" key="1">
    <citation type="submission" date="2022-08" db="EMBL/GenBank/DDBJ databases">
        <title>A Global Phylogenomic Analysis of the Shiitake Genus Lentinula.</title>
        <authorList>
            <consortium name="DOE Joint Genome Institute"/>
            <person name="Sierra-Patev S."/>
            <person name="Min B."/>
            <person name="Naranjo-Ortiz M."/>
            <person name="Looney B."/>
            <person name="Konkel Z."/>
            <person name="Slot J.C."/>
            <person name="Sakamoto Y."/>
            <person name="Steenwyk J.L."/>
            <person name="Rokas A."/>
            <person name="Carro J."/>
            <person name="Camarero S."/>
            <person name="Ferreira P."/>
            <person name="Molpeceres G."/>
            <person name="Ruiz-Duenas F.J."/>
            <person name="Serrano A."/>
            <person name="Henrissat B."/>
            <person name="Drula E."/>
            <person name="Hughes K.W."/>
            <person name="Mata J.L."/>
            <person name="Ishikawa N.K."/>
            <person name="Vargas-Isla R."/>
            <person name="Ushijima S."/>
            <person name="Smith C.A."/>
            <person name="Ahrendt S."/>
            <person name="Andreopoulos W."/>
            <person name="He G."/>
            <person name="Labutti K."/>
            <person name="Lipzen A."/>
            <person name="Ng V."/>
            <person name="Riley R."/>
            <person name="Sandor L."/>
            <person name="Barry K."/>
            <person name="Martinez A.T."/>
            <person name="Xiao Y."/>
            <person name="Gibbons J.G."/>
            <person name="Terashima K."/>
            <person name="Grigoriev I.V."/>
            <person name="Hibbett D.S."/>
        </authorList>
    </citation>
    <scope>NUCLEOTIDE SEQUENCE</scope>
    <source>
        <strain evidence="3">RHP3577 ss4</strain>
    </source>
</reference>
<dbReference type="PANTHER" id="PTHR34883">
    <property type="entry name" value="SERINE-RICH PROTEIN, PUTATIVE-RELATED-RELATED"/>
    <property type="match status" value="1"/>
</dbReference>